<accession>A0A6N8EF06</accession>
<dbReference type="NCBIfam" id="NF045776">
    <property type="entry name" value="TumA"/>
    <property type="match status" value="1"/>
</dbReference>
<reference evidence="1 2" key="1">
    <citation type="submission" date="2019-11" db="EMBL/GenBank/DDBJ databases">
        <title>Whole-genome sequence of the anaerobic purple sulfur bacterium Allochromatium palmeri DSM 15591.</title>
        <authorList>
            <person name="Kyndt J.A."/>
            <person name="Meyer T.E."/>
        </authorList>
    </citation>
    <scope>NUCLEOTIDE SEQUENCE [LARGE SCALE GENOMIC DNA]</scope>
    <source>
        <strain evidence="1 2">DSM 15591</strain>
    </source>
</reference>
<protein>
    <submittedName>
        <fullName evidence="1">Uncharacterized protein</fullName>
    </submittedName>
</protein>
<dbReference type="AlphaFoldDB" id="A0A6N8EF06"/>
<gene>
    <name evidence="1" type="ORF">GJ668_17645</name>
</gene>
<evidence type="ECO:0000313" key="1">
    <source>
        <dbReference type="EMBL" id="MTW22882.1"/>
    </source>
</evidence>
<keyword evidence="2" id="KW-1185">Reference proteome</keyword>
<dbReference type="EMBL" id="WNKT01000056">
    <property type="protein sequence ID" value="MTW22882.1"/>
    <property type="molecule type" value="Genomic_DNA"/>
</dbReference>
<proteinExistence type="predicted"/>
<evidence type="ECO:0000313" key="2">
    <source>
        <dbReference type="Proteomes" id="UP000434044"/>
    </source>
</evidence>
<dbReference type="Proteomes" id="UP000434044">
    <property type="component" value="Unassembled WGS sequence"/>
</dbReference>
<organism evidence="1 2">
    <name type="scientific">Allochromatium palmeri</name>
    <dbReference type="NCBI Taxonomy" id="231048"/>
    <lineage>
        <taxon>Bacteria</taxon>
        <taxon>Pseudomonadati</taxon>
        <taxon>Pseudomonadota</taxon>
        <taxon>Gammaproteobacteria</taxon>
        <taxon>Chromatiales</taxon>
        <taxon>Chromatiaceae</taxon>
        <taxon>Allochromatium</taxon>
    </lineage>
</organism>
<dbReference type="InterPro" id="IPR054794">
    <property type="entry name" value="TumA"/>
</dbReference>
<name>A0A6N8EF06_9GAMM</name>
<sequence length="76" mass="8617">MQKQSIQYDSPLDALVAIAKRLSRYETEAGLSSEDFFDRFSQGSWGDDTQSVEWANDYRHYLALRAELGKILDAAA</sequence>
<comment type="caution">
    <text evidence="1">The sequence shown here is derived from an EMBL/GenBank/DDBJ whole genome shotgun (WGS) entry which is preliminary data.</text>
</comment>